<dbReference type="EMBL" id="DXCO01000020">
    <property type="protein sequence ID" value="HIY77914.1"/>
    <property type="molecule type" value="Genomic_DNA"/>
</dbReference>
<dbReference type="AlphaFoldDB" id="A0A9D1Z7B2"/>
<proteinExistence type="predicted"/>
<dbReference type="Proteomes" id="UP000824135">
    <property type="component" value="Unassembled WGS sequence"/>
</dbReference>
<sequence length="85" mass="9628">MIKPTQNIQQIKEEIKNFYDKEVDVRVNLGRNKIVNFSGKLSGVYPALFTVQPDDKAFRGKTSYSYSEILCGNVKIKARSAKNEG</sequence>
<protein>
    <submittedName>
        <fullName evidence="1">Veg family protein</fullName>
    </submittedName>
</protein>
<dbReference type="Gene3D" id="2.30.30.100">
    <property type="match status" value="1"/>
</dbReference>
<dbReference type="PANTHER" id="PTHR40026">
    <property type="entry name" value="PROTEIN VEG"/>
    <property type="match status" value="1"/>
</dbReference>
<dbReference type="PANTHER" id="PTHR40026:SF1">
    <property type="entry name" value="PROTEIN VEG"/>
    <property type="match status" value="1"/>
</dbReference>
<dbReference type="InterPro" id="IPR009366">
    <property type="entry name" value="Protein_Veg"/>
</dbReference>
<reference evidence="1" key="1">
    <citation type="journal article" date="2021" name="PeerJ">
        <title>Extensive microbial diversity within the chicken gut microbiome revealed by metagenomics and culture.</title>
        <authorList>
            <person name="Gilroy R."/>
            <person name="Ravi A."/>
            <person name="Getino M."/>
            <person name="Pursley I."/>
            <person name="Horton D.L."/>
            <person name="Alikhan N.F."/>
            <person name="Baker D."/>
            <person name="Gharbi K."/>
            <person name="Hall N."/>
            <person name="Watson M."/>
            <person name="Adriaenssens E.M."/>
            <person name="Foster-Nyarko E."/>
            <person name="Jarju S."/>
            <person name="Secka A."/>
            <person name="Antonio M."/>
            <person name="Oren A."/>
            <person name="Chaudhuri R.R."/>
            <person name="La Ragione R."/>
            <person name="Hildebrand F."/>
            <person name="Pallen M.J."/>
        </authorList>
    </citation>
    <scope>NUCLEOTIDE SEQUENCE</scope>
    <source>
        <strain evidence="1">CHK199-9574</strain>
    </source>
</reference>
<comment type="caution">
    <text evidence="1">The sequence shown here is derived from an EMBL/GenBank/DDBJ whole genome shotgun (WGS) entry which is preliminary data.</text>
</comment>
<organism evidence="1 2">
    <name type="scientific">Candidatus Borkfalkia excrementavium</name>
    <dbReference type="NCBI Taxonomy" id="2838505"/>
    <lineage>
        <taxon>Bacteria</taxon>
        <taxon>Bacillati</taxon>
        <taxon>Bacillota</taxon>
        <taxon>Clostridia</taxon>
        <taxon>Christensenellales</taxon>
        <taxon>Christensenellaceae</taxon>
        <taxon>Candidatus Borkfalkia</taxon>
    </lineage>
</organism>
<accession>A0A9D1Z7B2</accession>
<dbReference type="GO" id="GO:0006355">
    <property type="term" value="P:regulation of DNA-templated transcription"/>
    <property type="evidence" value="ECO:0007669"/>
    <property type="project" value="InterPro"/>
</dbReference>
<gene>
    <name evidence="1" type="ORF">H9728_02615</name>
</gene>
<name>A0A9D1Z7B2_9FIRM</name>
<evidence type="ECO:0000313" key="2">
    <source>
        <dbReference type="Proteomes" id="UP000824135"/>
    </source>
</evidence>
<evidence type="ECO:0000313" key="1">
    <source>
        <dbReference type="EMBL" id="HIY77914.1"/>
    </source>
</evidence>
<reference evidence="1" key="2">
    <citation type="submission" date="2021-04" db="EMBL/GenBank/DDBJ databases">
        <authorList>
            <person name="Gilroy R."/>
        </authorList>
    </citation>
    <scope>NUCLEOTIDE SEQUENCE</scope>
    <source>
        <strain evidence="1">CHK199-9574</strain>
    </source>
</reference>
<dbReference type="Pfam" id="PF06257">
    <property type="entry name" value="VEG"/>
    <property type="match status" value="1"/>
</dbReference>